<organism evidence="2 3">
    <name type="scientific">Candidatus Berkelbacteria bacterium Licking1014_7</name>
    <dbReference type="NCBI Taxonomy" id="2017147"/>
    <lineage>
        <taxon>Bacteria</taxon>
        <taxon>Candidatus Berkelbacteria</taxon>
    </lineage>
</organism>
<protein>
    <submittedName>
        <fullName evidence="2">Uncharacterized protein</fullName>
    </submittedName>
</protein>
<comment type="caution">
    <text evidence="2">The sequence shown here is derived from an EMBL/GenBank/DDBJ whole genome shotgun (WGS) entry which is preliminary data.</text>
</comment>
<dbReference type="AlphaFoldDB" id="A0A554LJD7"/>
<evidence type="ECO:0000313" key="3">
    <source>
        <dbReference type="Proteomes" id="UP000315689"/>
    </source>
</evidence>
<name>A0A554LJD7_9BACT</name>
<feature type="region of interest" description="Disordered" evidence="1">
    <location>
        <begin position="25"/>
        <end position="51"/>
    </location>
</feature>
<evidence type="ECO:0000256" key="1">
    <source>
        <dbReference type="SAM" id="MobiDB-lite"/>
    </source>
</evidence>
<reference evidence="2 3" key="1">
    <citation type="submission" date="2017-07" db="EMBL/GenBank/DDBJ databases">
        <title>Mechanisms for carbon and nitrogen cycling indicate functional differentiation within the Candidate Phyla Radiation.</title>
        <authorList>
            <person name="Danczak R.E."/>
            <person name="Johnston M.D."/>
            <person name="Kenah C."/>
            <person name="Slattery M."/>
            <person name="Wrighton K.C."/>
            <person name="Wilkins M.J."/>
        </authorList>
    </citation>
    <scope>NUCLEOTIDE SEQUENCE [LARGE SCALE GENOMIC DNA]</scope>
    <source>
        <strain evidence="2">Licking1014_7</strain>
    </source>
</reference>
<evidence type="ECO:0000313" key="2">
    <source>
        <dbReference type="EMBL" id="TSC92995.1"/>
    </source>
</evidence>
<dbReference type="Proteomes" id="UP000315689">
    <property type="component" value="Unassembled WGS sequence"/>
</dbReference>
<feature type="compositionally biased region" description="Basic residues" evidence="1">
    <location>
        <begin position="31"/>
        <end position="43"/>
    </location>
</feature>
<proteinExistence type="predicted"/>
<gene>
    <name evidence="2" type="ORF">CEN89_360</name>
</gene>
<accession>A0A554LJD7</accession>
<sequence>MSKVGISREDMEELEKMGVMLPYGLCPLPRPPRKGNGRKKHERIRNGGKSN</sequence>
<dbReference type="EMBL" id="VMGK01000009">
    <property type="protein sequence ID" value="TSC92995.1"/>
    <property type="molecule type" value="Genomic_DNA"/>
</dbReference>